<dbReference type="AlphaFoldDB" id="A0A8X6QAZ6"/>
<name>A0A8X6QAZ6_NEPPI</name>
<comment type="caution">
    <text evidence="1">The sequence shown here is derived from an EMBL/GenBank/DDBJ whole genome shotgun (WGS) entry which is preliminary data.</text>
</comment>
<organism evidence="1 2">
    <name type="scientific">Nephila pilipes</name>
    <name type="common">Giant wood spider</name>
    <name type="synonym">Nephila maculata</name>
    <dbReference type="NCBI Taxonomy" id="299642"/>
    <lineage>
        <taxon>Eukaryota</taxon>
        <taxon>Metazoa</taxon>
        <taxon>Ecdysozoa</taxon>
        <taxon>Arthropoda</taxon>
        <taxon>Chelicerata</taxon>
        <taxon>Arachnida</taxon>
        <taxon>Araneae</taxon>
        <taxon>Araneomorphae</taxon>
        <taxon>Entelegynae</taxon>
        <taxon>Araneoidea</taxon>
        <taxon>Nephilidae</taxon>
        <taxon>Nephila</taxon>
    </lineage>
</organism>
<dbReference type="Proteomes" id="UP000887013">
    <property type="component" value="Unassembled WGS sequence"/>
</dbReference>
<proteinExistence type="predicted"/>
<dbReference type="OrthoDB" id="10513536at2759"/>
<protein>
    <submittedName>
        <fullName evidence="1">Uncharacterized protein</fullName>
    </submittedName>
</protein>
<sequence length="93" mass="10706">MNGYSLKRLRSCQVVKQNDGPWESLRRVGPGAQNPEAPLFVVVDDRFTRLMTRWTDTRAMGRPFFHHLGSRAMDRADRMINALSDFDESSPTH</sequence>
<evidence type="ECO:0000313" key="1">
    <source>
        <dbReference type="EMBL" id="GFU09245.1"/>
    </source>
</evidence>
<evidence type="ECO:0000313" key="2">
    <source>
        <dbReference type="Proteomes" id="UP000887013"/>
    </source>
</evidence>
<reference evidence="1" key="1">
    <citation type="submission" date="2020-08" db="EMBL/GenBank/DDBJ databases">
        <title>Multicomponent nature underlies the extraordinary mechanical properties of spider dragline silk.</title>
        <authorList>
            <person name="Kono N."/>
            <person name="Nakamura H."/>
            <person name="Mori M."/>
            <person name="Yoshida Y."/>
            <person name="Ohtoshi R."/>
            <person name="Malay A.D."/>
            <person name="Moran D.A.P."/>
            <person name="Tomita M."/>
            <person name="Numata K."/>
            <person name="Arakawa K."/>
        </authorList>
    </citation>
    <scope>NUCLEOTIDE SEQUENCE</scope>
</reference>
<keyword evidence="2" id="KW-1185">Reference proteome</keyword>
<dbReference type="EMBL" id="BMAW01028819">
    <property type="protein sequence ID" value="GFU09245.1"/>
    <property type="molecule type" value="Genomic_DNA"/>
</dbReference>
<gene>
    <name evidence="1" type="ORF">NPIL_506561</name>
</gene>
<accession>A0A8X6QAZ6</accession>